<keyword evidence="4" id="KW-0227">DNA damage</keyword>
<comment type="catalytic activity">
    <reaction evidence="14">
        <text>ATP + H2O = ADP + phosphate + H(+)</text>
        <dbReference type="Rhea" id="RHEA:13065"/>
        <dbReference type="ChEBI" id="CHEBI:15377"/>
        <dbReference type="ChEBI" id="CHEBI:15378"/>
        <dbReference type="ChEBI" id="CHEBI:30616"/>
        <dbReference type="ChEBI" id="CHEBI:43474"/>
        <dbReference type="ChEBI" id="CHEBI:456216"/>
        <dbReference type="EC" id="5.6.2.4"/>
    </reaction>
</comment>
<dbReference type="SUPFAM" id="SSF52980">
    <property type="entry name" value="Restriction endonuclease-like"/>
    <property type="match status" value="1"/>
</dbReference>
<dbReference type="PANTHER" id="PTHR11070:SF59">
    <property type="entry name" value="DNA 3'-5' HELICASE"/>
    <property type="match status" value="1"/>
</dbReference>
<dbReference type="RefSeq" id="WP_283714829.1">
    <property type="nucleotide sequence ID" value="NZ_JASJND010000001.1"/>
</dbReference>
<evidence type="ECO:0000256" key="13">
    <source>
        <dbReference type="ARBA" id="ARBA00034808"/>
    </source>
</evidence>
<protein>
    <recommendedName>
        <fullName evidence="13">DNA 3'-5' helicase</fullName>
        <ecNumber evidence="13">5.6.2.4</ecNumber>
    </recommendedName>
</protein>
<evidence type="ECO:0000313" key="18">
    <source>
        <dbReference type="EMBL" id="MDJ1113502.1"/>
    </source>
</evidence>
<evidence type="ECO:0000256" key="3">
    <source>
        <dbReference type="ARBA" id="ARBA00022741"/>
    </source>
</evidence>
<keyword evidence="10" id="KW-0234">DNA repair</keyword>
<evidence type="ECO:0000256" key="12">
    <source>
        <dbReference type="ARBA" id="ARBA00034617"/>
    </source>
</evidence>
<dbReference type="InterPro" id="IPR038726">
    <property type="entry name" value="PDDEXK_AddAB-type"/>
</dbReference>
<dbReference type="EC" id="5.6.2.4" evidence="13"/>
<evidence type="ECO:0000256" key="2">
    <source>
        <dbReference type="ARBA" id="ARBA00022722"/>
    </source>
</evidence>
<reference evidence="18 19" key="1">
    <citation type="submission" date="2023-05" db="EMBL/GenBank/DDBJ databases">
        <title>Microbacterium dauci sp.nov., Isolated from Carrot Rhizosphere Soil.</title>
        <authorList>
            <person name="Xiao Z."/>
            <person name="Zheng J."/>
        </authorList>
    </citation>
    <scope>NUCLEOTIDE SEQUENCE [LARGE SCALE GENOMIC DNA]</scope>
    <source>
        <strain evidence="18 19">LX3-4</strain>
    </source>
</reference>
<evidence type="ECO:0000313" key="19">
    <source>
        <dbReference type="Proteomes" id="UP001321481"/>
    </source>
</evidence>
<dbReference type="Pfam" id="PF13361">
    <property type="entry name" value="UvrD_C"/>
    <property type="match status" value="1"/>
</dbReference>
<dbReference type="Pfam" id="PF12705">
    <property type="entry name" value="PDDEXK_1"/>
    <property type="match status" value="1"/>
</dbReference>
<dbReference type="Proteomes" id="UP001321481">
    <property type="component" value="Unassembled WGS sequence"/>
</dbReference>
<evidence type="ECO:0000256" key="5">
    <source>
        <dbReference type="ARBA" id="ARBA00022801"/>
    </source>
</evidence>
<dbReference type="Gene3D" id="1.10.10.160">
    <property type="match status" value="1"/>
</dbReference>
<evidence type="ECO:0000256" key="15">
    <source>
        <dbReference type="PROSITE-ProRule" id="PRU00560"/>
    </source>
</evidence>
<keyword evidence="7" id="KW-0269">Exonuclease</keyword>
<proteinExistence type="inferred from homology"/>
<keyword evidence="9" id="KW-0238">DNA-binding</keyword>
<dbReference type="PROSITE" id="PS51217">
    <property type="entry name" value="UVRD_HELICASE_CTER"/>
    <property type="match status" value="1"/>
</dbReference>
<evidence type="ECO:0000256" key="10">
    <source>
        <dbReference type="ARBA" id="ARBA00023204"/>
    </source>
</evidence>
<dbReference type="PANTHER" id="PTHR11070">
    <property type="entry name" value="UVRD / RECB / PCRA DNA HELICASE FAMILY MEMBER"/>
    <property type="match status" value="1"/>
</dbReference>
<evidence type="ECO:0000256" key="11">
    <source>
        <dbReference type="ARBA" id="ARBA00023235"/>
    </source>
</evidence>
<evidence type="ECO:0000256" key="8">
    <source>
        <dbReference type="ARBA" id="ARBA00022840"/>
    </source>
</evidence>
<gene>
    <name evidence="18" type="ORF">QNI14_03435</name>
</gene>
<dbReference type="Gene3D" id="3.40.50.300">
    <property type="entry name" value="P-loop containing nucleotide triphosphate hydrolases"/>
    <property type="match status" value="2"/>
</dbReference>
<keyword evidence="5 15" id="KW-0378">Hydrolase</keyword>
<keyword evidence="11" id="KW-0413">Isomerase</keyword>
<evidence type="ECO:0000256" key="1">
    <source>
        <dbReference type="ARBA" id="ARBA00009922"/>
    </source>
</evidence>
<keyword evidence="2" id="KW-0540">Nuclease</keyword>
<dbReference type="Pfam" id="PF00580">
    <property type="entry name" value="UvrD-helicase"/>
    <property type="match status" value="1"/>
</dbReference>
<keyword evidence="8 15" id="KW-0067">ATP-binding</keyword>
<comment type="catalytic activity">
    <reaction evidence="12">
        <text>Couples ATP hydrolysis with the unwinding of duplex DNA by translocating in the 3'-5' direction.</text>
        <dbReference type="EC" id="5.6.2.4"/>
    </reaction>
</comment>
<evidence type="ECO:0000256" key="7">
    <source>
        <dbReference type="ARBA" id="ARBA00022839"/>
    </source>
</evidence>
<comment type="caution">
    <text evidence="18">The sequence shown here is derived from an EMBL/GenBank/DDBJ whole genome shotgun (WGS) entry which is preliminary data.</text>
</comment>
<dbReference type="InterPro" id="IPR013986">
    <property type="entry name" value="DExx_box_DNA_helicase_dom_sf"/>
</dbReference>
<keyword evidence="3 15" id="KW-0547">Nucleotide-binding</keyword>
<dbReference type="InterPro" id="IPR014016">
    <property type="entry name" value="UvrD-like_ATP-bd"/>
</dbReference>
<dbReference type="EMBL" id="JASJND010000001">
    <property type="protein sequence ID" value="MDJ1113502.1"/>
    <property type="molecule type" value="Genomic_DNA"/>
</dbReference>
<organism evidence="18 19">
    <name type="scientific">Microbacterium dauci</name>
    <dbReference type="NCBI Taxonomy" id="3048008"/>
    <lineage>
        <taxon>Bacteria</taxon>
        <taxon>Bacillati</taxon>
        <taxon>Actinomycetota</taxon>
        <taxon>Actinomycetes</taxon>
        <taxon>Micrococcales</taxon>
        <taxon>Microbacteriaceae</taxon>
        <taxon>Microbacterium</taxon>
    </lineage>
</organism>
<dbReference type="InterPro" id="IPR000212">
    <property type="entry name" value="DNA_helicase_UvrD/REP"/>
</dbReference>
<dbReference type="Gene3D" id="3.90.320.10">
    <property type="match status" value="1"/>
</dbReference>
<keyword evidence="19" id="KW-1185">Reference proteome</keyword>
<dbReference type="InterPro" id="IPR014017">
    <property type="entry name" value="DNA_helicase_UvrD-like_C"/>
</dbReference>
<evidence type="ECO:0000256" key="14">
    <source>
        <dbReference type="ARBA" id="ARBA00048988"/>
    </source>
</evidence>
<feature type="domain" description="UvrD-like helicase C-terminal" evidence="17">
    <location>
        <begin position="303"/>
        <end position="600"/>
    </location>
</feature>
<evidence type="ECO:0000256" key="4">
    <source>
        <dbReference type="ARBA" id="ARBA00022763"/>
    </source>
</evidence>
<dbReference type="InterPro" id="IPR011604">
    <property type="entry name" value="PDDEXK-like_dom_sf"/>
</dbReference>
<dbReference type="GO" id="GO:0016787">
    <property type="term" value="F:hydrolase activity"/>
    <property type="evidence" value="ECO:0007669"/>
    <property type="project" value="UniProtKB-KW"/>
</dbReference>
<evidence type="ECO:0000256" key="9">
    <source>
        <dbReference type="ARBA" id="ARBA00023125"/>
    </source>
</evidence>
<dbReference type="SUPFAM" id="SSF52540">
    <property type="entry name" value="P-loop containing nucleoside triphosphate hydrolases"/>
    <property type="match status" value="1"/>
</dbReference>
<sequence>MGSAPTLDAAQRRVVDLPASANGVVIGAPGSGKTTVVVERIVALVGGGLAPEQVMVLTPTRTAATALRDRLALAVGVATAGPLARSLAAFAFQVVRAHAVHAGDEPPRLLTGPDEDRIIADLLAGDAQDELDGASRWPTWLGTEIRATAGFRAELRAFLAELTTLGITADELEHRADRDDREVWHSLASFAREYSGVRGRMRGAHRDAAGLIREAVGLLRDRVTGARLLSDLRAIVVDDAQELTLGGVELLEACRSHGVAVLAVGDPDVGSGSFRGARPENFARLAVDTHVLDGAHRGTRMQRDLVAEVTARIGAAGLVAHRRAPGGAPPDGSVRAFALRSRAEEYDHIARLLRERHVHDGVPWEQCAVIAHDTRQVTALESELAARDVPTAAIGPARSFADTAIVRELLRAVVVSARDDDEWDADDVQDLLSGGGLDPVELRRLRTALRHHELTEGGDRGARELLASGVRHPLEFDLIDTPEARRAARIARTVADLREQQGRGATAHELLWTVWEQQGRERPLRVAADGHGPLAEQARRDLDAVVALFEAAKRHGEREDGTLPVDYLRAVLDSEVAEDRLATSVRASGVQVSTPAGALGLEFDTVVVAGVQDGVWPNLRVRGGLLDTWLLADDADNALDRRRTVLHDELRLFARAVSRARSRLVVTAVDDDDTGPSALLDLLPPAEPAPREAGHPLTLRGLVAQHRRTLTDPRAGSAAREHAAGQLALLADAGVAGADPGEWYGVAAPTSDAALRDLDVAPVRVSPSRIHALEECQLDWVIGDLGGDPGTATAGVGTLLHAALEHIAVSDEAALWAFVDARWSQLDFESGWVDESERRRARDLVSRLASYLRDVERSGGELIGAERTFEVEVPVEGAAHPAVLRGSIDRVERLPDGRVVIVDLKTGRSEATGDGAAIDNPQLAAYQLAFEAGAIPAAGDAESAGAKLVVLKQKQKSPYAQPTQPPFDEETRAAFVGRIHRAVEIMQGTSFEAPYEAHCRDDHTRGLCRIHTVGPVSAS</sequence>
<evidence type="ECO:0000259" key="16">
    <source>
        <dbReference type="PROSITE" id="PS51198"/>
    </source>
</evidence>
<feature type="binding site" evidence="15">
    <location>
        <begin position="27"/>
        <end position="34"/>
    </location>
    <ligand>
        <name>ATP</name>
        <dbReference type="ChEBI" id="CHEBI:30616"/>
    </ligand>
</feature>
<feature type="domain" description="UvrD-like helicase ATP-binding" evidence="16">
    <location>
        <begin position="6"/>
        <end position="314"/>
    </location>
</feature>
<accession>A0ABT6ZBG7</accession>
<dbReference type="InterPro" id="IPR011335">
    <property type="entry name" value="Restrct_endonuc-II-like"/>
</dbReference>
<dbReference type="GO" id="GO:0004386">
    <property type="term" value="F:helicase activity"/>
    <property type="evidence" value="ECO:0007669"/>
    <property type="project" value="UniProtKB-KW"/>
</dbReference>
<dbReference type="PROSITE" id="PS51198">
    <property type="entry name" value="UVRD_HELICASE_ATP_BIND"/>
    <property type="match status" value="1"/>
</dbReference>
<name>A0ABT6ZBG7_9MICO</name>
<comment type="similarity">
    <text evidence="1">Belongs to the helicase family. UvrD subfamily.</text>
</comment>
<dbReference type="Gene3D" id="1.10.486.10">
    <property type="entry name" value="PCRA, domain 4"/>
    <property type="match status" value="1"/>
</dbReference>
<keyword evidence="6 15" id="KW-0347">Helicase</keyword>
<evidence type="ECO:0000259" key="17">
    <source>
        <dbReference type="PROSITE" id="PS51217"/>
    </source>
</evidence>
<evidence type="ECO:0000256" key="6">
    <source>
        <dbReference type="ARBA" id="ARBA00022806"/>
    </source>
</evidence>
<dbReference type="InterPro" id="IPR027417">
    <property type="entry name" value="P-loop_NTPase"/>
</dbReference>